<dbReference type="EMBL" id="JADNYJ010000016">
    <property type="protein sequence ID" value="KAF8906975.1"/>
    <property type="molecule type" value="Genomic_DNA"/>
</dbReference>
<dbReference type="OrthoDB" id="2527908at2759"/>
<gene>
    <name evidence="1" type="ORF">CPB84DRAFT_1675197</name>
</gene>
<dbReference type="Proteomes" id="UP000724874">
    <property type="component" value="Unassembled WGS sequence"/>
</dbReference>
<keyword evidence="2" id="KW-1185">Reference proteome</keyword>
<feature type="non-terminal residue" evidence="1">
    <location>
        <position position="127"/>
    </location>
</feature>
<sequence length="127" mass="13581">PPFYMIAFALNDTPATYFIGTDPTNLTWTVSQPVGSRLALSVVDANGSPGGLASQIFTVVFTTNVTSPEQLTTCDPWGVTIQGGNPPYTVTLVQPNFPDFTNVTVLPGFDVLTYINRANPNSQLIGK</sequence>
<protein>
    <submittedName>
        <fullName evidence="1">Uncharacterized protein</fullName>
    </submittedName>
</protein>
<evidence type="ECO:0000313" key="2">
    <source>
        <dbReference type="Proteomes" id="UP000724874"/>
    </source>
</evidence>
<accession>A0A9P5TS44</accession>
<organism evidence="1 2">
    <name type="scientific">Gymnopilus junonius</name>
    <name type="common">Spectacular rustgill mushroom</name>
    <name type="synonym">Gymnopilus spectabilis subsp. junonius</name>
    <dbReference type="NCBI Taxonomy" id="109634"/>
    <lineage>
        <taxon>Eukaryota</taxon>
        <taxon>Fungi</taxon>
        <taxon>Dikarya</taxon>
        <taxon>Basidiomycota</taxon>
        <taxon>Agaricomycotina</taxon>
        <taxon>Agaricomycetes</taxon>
        <taxon>Agaricomycetidae</taxon>
        <taxon>Agaricales</taxon>
        <taxon>Agaricineae</taxon>
        <taxon>Hymenogastraceae</taxon>
        <taxon>Gymnopilus</taxon>
    </lineage>
</organism>
<dbReference type="AlphaFoldDB" id="A0A9P5TS44"/>
<proteinExistence type="predicted"/>
<comment type="caution">
    <text evidence="1">The sequence shown here is derived from an EMBL/GenBank/DDBJ whole genome shotgun (WGS) entry which is preliminary data.</text>
</comment>
<evidence type="ECO:0000313" key="1">
    <source>
        <dbReference type="EMBL" id="KAF8906975.1"/>
    </source>
</evidence>
<name>A0A9P5TS44_GYMJU</name>
<reference evidence="1" key="1">
    <citation type="submission" date="2020-11" db="EMBL/GenBank/DDBJ databases">
        <authorList>
            <consortium name="DOE Joint Genome Institute"/>
            <person name="Ahrendt S."/>
            <person name="Riley R."/>
            <person name="Andreopoulos W."/>
            <person name="LaButti K."/>
            <person name="Pangilinan J."/>
            <person name="Ruiz-duenas F.J."/>
            <person name="Barrasa J.M."/>
            <person name="Sanchez-Garcia M."/>
            <person name="Camarero S."/>
            <person name="Miyauchi S."/>
            <person name="Serrano A."/>
            <person name="Linde D."/>
            <person name="Babiker R."/>
            <person name="Drula E."/>
            <person name="Ayuso-Fernandez I."/>
            <person name="Pacheco R."/>
            <person name="Padilla G."/>
            <person name="Ferreira P."/>
            <person name="Barriuso J."/>
            <person name="Kellner H."/>
            <person name="Castanera R."/>
            <person name="Alfaro M."/>
            <person name="Ramirez L."/>
            <person name="Pisabarro A.G."/>
            <person name="Kuo A."/>
            <person name="Tritt A."/>
            <person name="Lipzen A."/>
            <person name="He G."/>
            <person name="Yan M."/>
            <person name="Ng V."/>
            <person name="Cullen D."/>
            <person name="Martin F."/>
            <person name="Rosso M.-N."/>
            <person name="Henrissat B."/>
            <person name="Hibbett D."/>
            <person name="Martinez A.T."/>
            <person name="Grigoriev I.V."/>
        </authorList>
    </citation>
    <scope>NUCLEOTIDE SEQUENCE</scope>
    <source>
        <strain evidence="1">AH 44721</strain>
    </source>
</reference>